<comment type="catalytic activity">
    <reaction evidence="1">
        <text>chorismate = isochorismate</text>
        <dbReference type="Rhea" id="RHEA:18985"/>
        <dbReference type="ChEBI" id="CHEBI:29748"/>
        <dbReference type="ChEBI" id="CHEBI:29780"/>
        <dbReference type="EC" id="5.4.4.2"/>
    </reaction>
</comment>
<evidence type="ECO:0000256" key="4">
    <source>
        <dbReference type="ARBA" id="ARBA00023235"/>
    </source>
</evidence>
<keyword evidence="8" id="KW-1185">Reference proteome</keyword>
<comment type="similarity">
    <text evidence="2">Belongs to the isochorismate synthase family.</text>
</comment>
<dbReference type="SUPFAM" id="SSF56322">
    <property type="entry name" value="ADC synthase"/>
    <property type="match status" value="1"/>
</dbReference>
<dbReference type="EMBL" id="JAYMFF010000002">
    <property type="protein sequence ID" value="MEC4174941.1"/>
    <property type="molecule type" value="Genomic_DNA"/>
</dbReference>
<dbReference type="Proteomes" id="UP001349994">
    <property type="component" value="Unassembled WGS sequence"/>
</dbReference>
<dbReference type="GO" id="GO:0008909">
    <property type="term" value="F:isochorismate synthase activity"/>
    <property type="evidence" value="ECO:0007669"/>
    <property type="project" value="UniProtKB-EC"/>
</dbReference>
<dbReference type="InterPro" id="IPR015890">
    <property type="entry name" value="Chorismate_C"/>
</dbReference>
<comment type="caution">
    <text evidence="7">The sequence shown here is derived from an EMBL/GenBank/DDBJ whole genome shotgun (WGS) entry which is preliminary data.</text>
</comment>
<evidence type="ECO:0000256" key="2">
    <source>
        <dbReference type="ARBA" id="ARBA00005297"/>
    </source>
</evidence>
<evidence type="ECO:0000256" key="1">
    <source>
        <dbReference type="ARBA" id="ARBA00000799"/>
    </source>
</evidence>
<keyword evidence="4 7" id="KW-0413">Isomerase</keyword>
<dbReference type="InterPro" id="IPR004561">
    <property type="entry name" value="IsoChor_synthase"/>
</dbReference>
<sequence length="454" mass="48869">MTRIYTCNVPIEADLVDAFCWLQKGFTDQFVYYDKARACRYMGLGRCIALPSLRDVEYECGEGSPLREVAAGEAAGGVPACGDVAGGACGTAAGATEGHMPADEQPPVFFSFNRFDATNPAPADELMASFPHLRFMLPEIVLIENERGRFLQVNSLGPVYPGRVARFQRMVAAAPARASETIPFTLQPDSRAAWDAEMEAALDAIDAGRVQKVVLSRRQRLVAERPFSSKDLLVNLIDGDARGTVLLYRYADVFFCGCTPELLVRKQGGAVESMCLAGTCPVGATPEESAALADELMDDGKNRAEHDYVVQLIRGVLDRVCYNVDVPTTPQIMTLSHVQHLFTPARARVLAGITLADLMEDLHPTPAVAGTPVGEAKMLLRVIEPYNRGFFAGACGFVDGDGDGEFSVALRTGVFDGESGWVYAGCGIVAGSDATAEYEEINLKLRTILSAFGA</sequence>
<feature type="domain" description="Chorismate-utilising enzyme C-terminal" evidence="6">
    <location>
        <begin position="191"/>
        <end position="444"/>
    </location>
</feature>
<accession>A0ABU6IEV2</accession>
<dbReference type="PANTHER" id="PTHR42839">
    <property type="entry name" value="ISOCHORISMATE SYNTHASE ENTC"/>
    <property type="match status" value="1"/>
</dbReference>
<evidence type="ECO:0000313" key="8">
    <source>
        <dbReference type="Proteomes" id="UP001349994"/>
    </source>
</evidence>
<protein>
    <recommendedName>
        <fullName evidence="3">isochorismate synthase</fullName>
        <ecNumber evidence="3">5.4.4.2</ecNumber>
    </recommendedName>
    <alternativeName>
        <fullName evidence="5">Isochorismate mutase</fullName>
    </alternativeName>
</protein>
<dbReference type="InterPro" id="IPR005801">
    <property type="entry name" value="ADC_synthase"/>
</dbReference>
<gene>
    <name evidence="7" type="ORF">VIN30_00565</name>
</gene>
<dbReference type="InterPro" id="IPR019999">
    <property type="entry name" value="Anth_synth_I-like"/>
</dbReference>
<dbReference type="EC" id="5.4.4.2" evidence="3"/>
<dbReference type="NCBIfam" id="TIGR00543">
    <property type="entry name" value="isochor_syn"/>
    <property type="match status" value="1"/>
</dbReference>
<reference evidence="7 8" key="1">
    <citation type="submission" date="2024-01" db="EMBL/GenBank/DDBJ databases">
        <title>novel species in genus Adlercreutzia.</title>
        <authorList>
            <person name="Liu X."/>
        </authorList>
    </citation>
    <scope>NUCLEOTIDE SEQUENCE [LARGE SCALE GENOMIC DNA]</scope>
    <source>
        <strain evidence="7 8">R7</strain>
    </source>
</reference>
<name>A0ABU6IEV2_9ACTN</name>
<proteinExistence type="inferred from homology"/>
<organism evidence="7 8">
    <name type="scientific">Adlercreutzia wanghongyangiae</name>
    <dbReference type="NCBI Taxonomy" id="3111451"/>
    <lineage>
        <taxon>Bacteria</taxon>
        <taxon>Bacillati</taxon>
        <taxon>Actinomycetota</taxon>
        <taxon>Coriobacteriia</taxon>
        <taxon>Eggerthellales</taxon>
        <taxon>Eggerthellaceae</taxon>
        <taxon>Adlercreutzia</taxon>
    </lineage>
</organism>
<dbReference type="RefSeq" id="WP_338208420.1">
    <property type="nucleotide sequence ID" value="NZ_JAYMFF010000002.1"/>
</dbReference>
<evidence type="ECO:0000313" key="7">
    <source>
        <dbReference type="EMBL" id="MEC4174941.1"/>
    </source>
</evidence>
<evidence type="ECO:0000256" key="3">
    <source>
        <dbReference type="ARBA" id="ARBA00012824"/>
    </source>
</evidence>
<dbReference type="Pfam" id="PF00425">
    <property type="entry name" value="Chorismate_bind"/>
    <property type="match status" value="1"/>
</dbReference>
<evidence type="ECO:0000256" key="5">
    <source>
        <dbReference type="ARBA" id="ARBA00041564"/>
    </source>
</evidence>
<dbReference type="PANTHER" id="PTHR42839:SF2">
    <property type="entry name" value="ISOCHORISMATE SYNTHASE ENTC"/>
    <property type="match status" value="1"/>
</dbReference>
<dbReference type="Gene3D" id="3.60.120.10">
    <property type="entry name" value="Anthranilate synthase"/>
    <property type="match status" value="1"/>
</dbReference>
<dbReference type="PRINTS" id="PR00095">
    <property type="entry name" value="ANTSNTHASEI"/>
</dbReference>
<evidence type="ECO:0000259" key="6">
    <source>
        <dbReference type="Pfam" id="PF00425"/>
    </source>
</evidence>